<dbReference type="Pfam" id="PF01391">
    <property type="entry name" value="Collagen"/>
    <property type="match status" value="3"/>
</dbReference>
<keyword evidence="4 6" id="KW-0732">Signal</keyword>
<dbReference type="PROSITE" id="PS50871">
    <property type="entry name" value="C1Q"/>
    <property type="match status" value="1"/>
</dbReference>
<dbReference type="PANTHER" id="PTHR15427:SF54">
    <property type="entry name" value="C1Q DOMAIN-CONTAINING PROTEIN"/>
    <property type="match status" value="1"/>
</dbReference>
<dbReference type="InterPro" id="IPR001073">
    <property type="entry name" value="C1q_dom"/>
</dbReference>
<protein>
    <recommendedName>
        <fullName evidence="7">C1q domain-containing protein</fullName>
    </recommendedName>
</protein>
<sequence>MFCRLLVGLLVSGVSALLLPPTLGTPHTDSGDPNTFSMDPPEEPYTDGGGVLLADGGYEADGFLSSNRSDDVRLRLALPLSVPGPDLCDMLMSQTLDGSHIPWSCYCRFCKGSQGPKGDLGFQGQRGAPGSSGSRGLMGFRGRPGFTGRVGLKGQKGDNGAKGDYGPIGVPGSKGYRGFKGDKGDAGFAGSQGVQGPPGEDGSCPASCVSVEGPPGPPGLPGGAGARGLPGVKGFTGPTGSEGLKGDMGEPGDPGSGGLKGQQGEQGMCNCSDGEDGSQGPQGPMGLKGDMGSEGPQGPQGVAGNNGIKGAVGFQGIPGPCSPTIQSAFSAGLDASFPAHNLPVPFRRIFNNREGHLDVNMGIYRAPVNGTYVFHYALTAMSKPLKVGLFHNYYPIVKTTAPTNFAVASQQVVLHMTMGDRVWLQVRDDNTNGMFTDDENSSTFSGYLLHPDSCSLSPAGREFFAC</sequence>
<name>A0A9Q0DX01_9TELE</name>
<keyword evidence="2" id="KW-0964">Secreted</keyword>
<dbReference type="Pfam" id="PF00386">
    <property type="entry name" value="C1q"/>
    <property type="match status" value="1"/>
</dbReference>
<evidence type="ECO:0000256" key="2">
    <source>
        <dbReference type="ARBA" id="ARBA00022525"/>
    </source>
</evidence>
<dbReference type="Proteomes" id="UP001148018">
    <property type="component" value="Unassembled WGS sequence"/>
</dbReference>
<accession>A0A9Q0DX01</accession>
<dbReference type="SMART" id="SM00110">
    <property type="entry name" value="C1Q"/>
    <property type="match status" value="1"/>
</dbReference>
<feature type="chain" id="PRO_5040400991" description="C1q domain-containing protein" evidence="6">
    <location>
        <begin position="17"/>
        <end position="466"/>
    </location>
</feature>
<feature type="compositionally biased region" description="Gly residues" evidence="5">
    <location>
        <begin position="252"/>
        <end position="261"/>
    </location>
</feature>
<evidence type="ECO:0000256" key="3">
    <source>
        <dbReference type="ARBA" id="ARBA00022530"/>
    </source>
</evidence>
<feature type="region of interest" description="Disordered" evidence="5">
    <location>
        <begin position="124"/>
        <end position="143"/>
    </location>
</feature>
<evidence type="ECO:0000256" key="1">
    <source>
        <dbReference type="ARBA" id="ARBA00004498"/>
    </source>
</evidence>
<keyword evidence="3" id="KW-0272">Extracellular matrix</keyword>
<evidence type="ECO:0000256" key="4">
    <source>
        <dbReference type="ARBA" id="ARBA00022729"/>
    </source>
</evidence>
<dbReference type="InterPro" id="IPR008160">
    <property type="entry name" value="Collagen"/>
</dbReference>
<comment type="subcellular location">
    <subcellularLocation>
        <location evidence="1">Secreted</location>
        <location evidence="1">Extracellular space</location>
        <location evidence="1">Extracellular matrix</location>
    </subcellularLocation>
</comment>
<evidence type="ECO:0000256" key="5">
    <source>
        <dbReference type="SAM" id="MobiDB-lite"/>
    </source>
</evidence>
<dbReference type="Gene3D" id="2.60.120.40">
    <property type="match status" value="1"/>
</dbReference>
<dbReference type="PANTHER" id="PTHR15427">
    <property type="entry name" value="EMILIN ELASTIN MICROFIBRIL INTERFACE-LOCATED PROTEIN ELASTIN MICROFIBRIL INTERFACER"/>
    <property type="match status" value="1"/>
</dbReference>
<dbReference type="InterPro" id="IPR050392">
    <property type="entry name" value="Collagen/C1q_domain"/>
</dbReference>
<feature type="region of interest" description="Disordered" evidence="5">
    <location>
        <begin position="24"/>
        <end position="48"/>
    </location>
</feature>
<dbReference type="InterPro" id="IPR008983">
    <property type="entry name" value="Tumour_necrosis_fac-like_dom"/>
</dbReference>
<evidence type="ECO:0000313" key="9">
    <source>
        <dbReference type="Proteomes" id="UP001148018"/>
    </source>
</evidence>
<keyword evidence="9" id="KW-1185">Reference proteome</keyword>
<feature type="region of interest" description="Disordered" evidence="5">
    <location>
        <begin position="173"/>
        <end position="307"/>
    </location>
</feature>
<evidence type="ECO:0000313" key="8">
    <source>
        <dbReference type="EMBL" id="KAJ3594725.1"/>
    </source>
</evidence>
<dbReference type="OrthoDB" id="5983381at2759"/>
<organism evidence="8 9">
    <name type="scientific">Muraenolepis orangiensis</name>
    <name type="common">Patagonian moray cod</name>
    <dbReference type="NCBI Taxonomy" id="630683"/>
    <lineage>
        <taxon>Eukaryota</taxon>
        <taxon>Metazoa</taxon>
        <taxon>Chordata</taxon>
        <taxon>Craniata</taxon>
        <taxon>Vertebrata</taxon>
        <taxon>Euteleostomi</taxon>
        <taxon>Actinopterygii</taxon>
        <taxon>Neopterygii</taxon>
        <taxon>Teleostei</taxon>
        <taxon>Neoteleostei</taxon>
        <taxon>Acanthomorphata</taxon>
        <taxon>Zeiogadaria</taxon>
        <taxon>Gadariae</taxon>
        <taxon>Gadiformes</taxon>
        <taxon>Muraenolepidoidei</taxon>
        <taxon>Muraenolepididae</taxon>
        <taxon>Muraenolepis</taxon>
    </lineage>
</organism>
<dbReference type="EMBL" id="JANIIK010000111">
    <property type="protein sequence ID" value="KAJ3594725.1"/>
    <property type="molecule type" value="Genomic_DNA"/>
</dbReference>
<feature type="domain" description="C1q" evidence="7">
    <location>
        <begin position="322"/>
        <end position="455"/>
    </location>
</feature>
<dbReference type="SUPFAM" id="SSF49842">
    <property type="entry name" value="TNF-like"/>
    <property type="match status" value="1"/>
</dbReference>
<evidence type="ECO:0000259" key="7">
    <source>
        <dbReference type="PROSITE" id="PS50871"/>
    </source>
</evidence>
<dbReference type="AlphaFoldDB" id="A0A9Q0DX01"/>
<evidence type="ECO:0000256" key="6">
    <source>
        <dbReference type="SAM" id="SignalP"/>
    </source>
</evidence>
<feature type="signal peptide" evidence="6">
    <location>
        <begin position="1"/>
        <end position="16"/>
    </location>
</feature>
<proteinExistence type="predicted"/>
<reference evidence="8" key="1">
    <citation type="submission" date="2022-07" db="EMBL/GenBank/DDBJ databases">
        <title>Chromosome-level genome of Muraenolepis orangiensis.</title>
        <authorList>
            <person name="Kim J."/>
        </authorList>
    </citation>
    <scope>NUCLEOTIDE SEQUENCE</scope>
    <source>
        <strain evidence="8">KU_S4_2022</strain>
        <tissue evidence="8">Muscle</tissue>
    </source>
</reference>
<dbReference type="GO" id="GO:0005581">
    <property type="term" value="C:collagen trimer"/>
    <property type="evidence" value="ECO:0007669"/>
    <property type="project" value="UniProtKB-KW"/>
</dbReference>
<dbReference type="PRINTS" id="PR00007">
    <property type="entry name" value="COMPLEMNTC1Q"/>
</dbReference>
<comment type="caution">
    <text evidence="8">The sequence shown here is derived from an EMBL/GenBank/DDBJ whole genome shotgun (WGS) entry which is preliminary data.</text>
</comment>
<gene>
    <name evidence="8" type="ORF">NHX12_004032</name>
</gene>